<dbReference type="GO" id="GO:0006424">
    <property type="term" value="P:glutamyl-tRNA aminoacylation"/>
    <property type="evidence" value="ECO:0007669"/>
    <property type="project" value="TreeGrafter"/>
</dbReference>
<dbReference type="EMBL" id="UZAH01030058">
    <property type="protein sequence ID" value="VDP09074.1"/>
    <property type="molecule type" value="Genomic_DNA"/>
</dbReference>
<dbReference type="Pfam" id="PF19269">
    <property type="entry name" value="Anticodon_2"/>
    <property type="match status" value="1"/>
</dbReference>
<dbReference type="GO" id="GO:0000049">
    <property type="term" value="F:tRNA binding"/>
    <property type="evidence" value="ECO:0007669"/>
    <property type="project" value="InterPro"/>
</dbReference>
<keyword evidence="5 7" id="KW-0648">Protein biosynthesis</keyword>
<evidence type="ECO:0000313" key="10">
    <source>
        <dbReference type="EMBL" id="VDP09074.1"/>
    </source>
</evidence>
<accession>A0A3P8BTC9</accession>
<dbReference type="WBParaSite" id="HPBE_0001750801-mRNA-1">
    <property type="protein sequence ID" value="HPBE_0001750801-mRNA-1"/>
    <property type="gene ID" value="HPBE_0001750801"/>
</dbReference>
<dbReference type="Proteomes" id="UP000050761">
    <property type="component" value="Unassembled WGS sequence"/>
</dbReference>
<evidence type="ECO:0000256" key="4">
    <source>
        <dbReference type="ARBA" id="ARBA00022840"/>
    </source>
</evidence>
<reference evidence="12" key="2">
    <citation type="submission" date="2019-09" db="UniProtKB">
        <authorList>
            <consortium name="WormBaseParasite"/>
        </authorList>
    </citation>
    <scope>IDENTIFICATION</scope>
</reference>
<evidence type="ECO:0000256" key="7">
    <source>
        <dbReference type="RuleBase" id="RU363037"/>
    </source>
</evidence>
<dbReference type="InterPro" id="IPR014729">
    <property type="entry name" value="Rossmann-like_a/b/a_fold"/>
</dbReference>
<protein>
    <submittedName>
        <fullName evidence="12">tRNA-synt_1c domain-containing protein</fullName>
    </submittedName>
</protein>
<evidence type="ECO:0000256" key="6">
    <source>
        <dbReference type="ARBA" id="ARBA00023146"/>
    </source>
</evidence>
<feature type="domain" description="Aminoacyl-tRNA synthetase class I anticodon-binding" evidence="9">
    <location>
        <begin position="195"/>
        <end position="316"/>
    </location>
</feature>
<gene>
    <name evidence="10" type="ORF">HPBE_LOCUS17507</name>
</gene>
<dbReference type="AlphaFoldDB" id="A0A183G6Z4"/>
<dbReference type="SUPFAM" id="SSF48163">
    <property type="entry name" value="An anticodon-binding domain of class I aminoacyl-tRNA synthetases"/>
    <property type="match status" value="1"/>
</dbReference>
<name>A0A183G6Z4_HELPZ</name>
<dbReference type="GO" id="GO:0005524">
    <property type="term" value="F:ATP binding"/>
    <property type="evidence" value="ECO:0007669"/>
    <property type="project" value="UniProtKB-KW"/>
</dbReference>
<dbReference type="OrthoDB" id="428822at2759"/>
<keyword evidence="2 7" id="KW-0436">Ligase</keyword>
<evidence type="ECO:0000313" key="11">
    <source>
        <dbReference type="Proteomes" id="UP000050761"/>
    </source>
</evidence>
<evidence type="ECO:0000256" key="1">
    <source>
        <dbReference type="ARBA" id="ARBA00007894"/>
    </source>
</evidence>
<reference evidence="10 11" key="1">
    <citation type="submission" date="2018-11" db="EMBL/GenBank/DDBJ databases">
        <authorList>
            <consortium name="Pathogen Informatics"/>
        </authorList>
    </citation>
    <scope>NUCLEOTIDE SEQUENCE [LARGE SCALE GENOMIC DNA]</scope>
</reference>
<evidence type="ECO:0000259" key="9">
    <source>
        <dbReference type="Pfam" id="PF19269"/>
    </source>
</evidence>
<accession>A0A183G6Z4</accession>
<comment type="similarity">
    <text evidence="1">Belongs to the class-I aminoacyl-tRNA synthetase family. Glutamate--tRNA ligase type 1 subfamily.</text>
</comment>
<evidence type="ECO:0000313" key="12">
    <source>
        <dbReference type="WBParaSite" id="HPBE_0001750801-mRNA-1"/>
    </source>
</evidence>
<dbReference type="Gene3D" id="3.40.50.620">
    <property type="entry name" value="HUPs"/>
    <property type="match status" value="1"/>
</dbReference>
<dbReference type="InterPro" id="IPR049940">
    <property type="entry name" value="GluQ/Sye"/>
</dbReference>
<dbReference type="GO" id="GO:0005739">
    <property type="term" value="C:mitochondrion"/>
    <property type="evidence" value="ECO:0007669"/>
    <property type="project" value="TreeGrafter"/>
</dbReference>
<dbReference type="InterPro" id="IPR020058">
    <property type="entry name" value="Glu/Gln-tRNA-synth_Ib_cat-dom"/>
</dbReference>
<evidence type="ECO:0000259" key="8">
    <source>
        <dbReference type="Pfam" id="PF00749"/>
    </source>
</evidence>
<sequence>MARSLFACEDEVFGQIEQCIDESDMVLLKSDGFPTYHLANVVDDRAMDITHVIRGMEWLSSTGKHVILYKAFGWPFPKWLHLPLITRDGKKKLSKRDKDAFVDFYDQELGVLPNAVLNLLIRNGSGIRDFDSTHLYSLDEMIKNFDESCIGKRNLQLDPEALEKYGRMAFRECRLAEELLLAMRRQLERDCPSIEVPDDAYLSKVVDFLKSNEESFAFLSSLTRGDFRWLFTKPVSVDRVLSVTDQKTALVALHLLEESESLDVDKLKSMAEHHGWPYPKLLSLIRVTLIDSTKGPPIKELVSFFGVQECKKRFRDMRNYVRPCSNAVSTVNK</sequence>
<dbReference type="Pfam" id="PF00749">
    <property type="entry name" value="tRNA-synt_1c"/>
    <property type="match status" value="1"/>
</dbReference>
<dbReference type="PANTHER" id="PTHR43311:SF2">
    <property type="entry name" value="GLUTAMATE--TRNA LIGASE, MITOCHONDRIAL-RELATED"/>
    <property type="match status" value="1"/>
</dbReference>
<dbReference type="InterPro" id="IPR020751">
    <property type="entry name" value="aa-tRNA-synth_I_codon-bd_sub2"/>
</dbReference>
<dbReference type="PANTHER" id="PTHR43311">
    <property type="entry name" value="GLUTAMATE--TRNA LIGASE"/>
    <property type="match status" value="1"/>
</dbReference>
<keyword evidence="11" id="KW-1185">Reference proteome</keyword>
<keyword evidence="4 7" id="KW-0067">ATP-binding</keyword>
<dbReference type="Gene3D" id="1.10.10.350">
    <property type="match status" value="1"/>
</dbReference>
<evidence type="ECO:0000256" key="5">
    <source>
        <dbReference type="ARBA" id="ARBA00022917"/>
    </source>
</evidence>
<organism evidence="11 12">
    <name type="scientific">Heligmosomoides polygyrus</name>
    <name type="common">Parasitic roundworm</name>
    <dbReference type="NCBI Taxonomy" id="6339"/>
    <lineage>
        <taxon>Eukaryota</taxon>
        <taxon>Metazoa</taxon>
        <taxon>Ecdysozoa</taxon>
        <taxon>Nematoda</taxon>
        <taxon>Chromadorea</taxon>
        <taxon>Rhabditida</taxon>
        <taxon>Rhabditina</taxon>
        <taxon>Rhabditomorpha</taxon>
        <taxon>Strongyloidea</taxon>
        <taxon>Heligmosomidae</taxon>
        <taxon>Heligmosomoides</taxon>
    </lineage>
</organism>
<evidence type="ECO:0000256" key="2">
    <source>
        <dbReference type="ARBA" id="ARBA00022598"/>
    </source>
</evidence>
<evidence type="ECO:0000256" key="3">
    <source>
        <dbReference type="ARBA" id="ARBA00022741"/>
    </source>
</evidence>
<dbReference type="InterPro" id="IPR045462">
    <property type="entry name" value="aa-tRNA-synth_I_cd-bd"/>
</dbReference>
<feature type="domain" description="Glutamyl/glutaminyl-tRNA synthetase class Ib catalytic" evidence="8">
    <location>
        <begin position="6"/>
        <end position="160"/>
    </location>
</feature>
<dbReference type="InterPro" id="IPR008925">
    <property type="entry name" value="aa_tRNA-synth_I_cd-bd_sf"/>
</dbReference>
<keyword evidence="3 7" id="KW-0547">Nucleotide-binding</keyword>
<dbReference type="GO" id="GO:0004818">
    <property type="term" value="F:glutamate-tRNA ligase activity"/>
    <property type="evidence" value="ECO:0007669"/>
    <property type="project" value="TreeGrafter"/>
</dbReference>
<keyword evidence="6 7" id="KW-0030">Aminoacyl-tRNA synthetase</keyword>
<proteinExistence type="inferred from homology"/>
<dbReference type="SUPFAM" id="SSF52374">
    <property type="entry name" value="Nucleotidylyl transferase"/>
    <property type="match status" value="1"/>
</dbReference>